<dbReference type="Proteomes" id="UP001642502">
    <property type="component" value="Unassembled WGS sequence"/>
</dbReference>
<sequence length="118" mass="13768">MTRHLTAEQTKQVRDAYFIWHRTRREIQTTLGITASQIRLAISPNTEKQRRGRKANLSAEETQQLVDFVTKSKVNRQMSYLQLSTALFNGQYGLYTIRNTLRREGFHRGVAQKEISRA</sequence>
<evidence type="ECO:0000313" key="1">
    <source>
        <dbReference type="EMBL" id="CAK7269951.1"/>
    </source>
</evidence>
<protein>
    <recommendedName>
        <fullName evidence="3">Transposase</fullName>
    </recommendedName>
</protein>
<dbReference type="EMBL" id="CAWUON010000053">
    <property type="protein sequence ID" value="CAK7269951.1"/>
    <property type="molecule type" value="Genomic_DNA"/>
</dbReference>
<evidence type="ECO:0008006" key="3">
    <source>
        <dbReference type="Google" id="ProtNLM"/>
    </source>
</evidence>
<gene>
    <name evidence="1" type="ORF">SEPCBS119000_003836</name>
</gene>
<comment type="caution">
    <text evidence="1">The sequence shown here is derived from an EMBL/GenBank/DDBJ whole genome shotgun (WGS) entry which is preliminary data.</text>
</comment>
<organism evidence="1 2">
    <name type="scientific">Sporothrix epigloea</name>
    <dbReference type="NCBI Taxonomy" id="1892477"/>
    <lineage>
        <taxon>Eukaryota</taxon>
        <taxon>Fungi</taxon>
        <taxon>Dikarya</taxon>
        <taxon>Ascomycota</taxon>
        <taxon>Pezizomycotina</taxon>
        <taxon>Sordariomycetes</taxon>
        <taxon>Sordariomycetidae</taxon>
        <taxon>Ophiostomatales</taxon>
        <taxon>Ophiostomataceae</taxon>
        <taxon>Sporothrix</taxon>
    </lineage>
</organism>
<evidence type="ECO:0000313" key="2">
    <source>
        <dbReference type="Proteomes" id="UP001642502"/>
    </source>
</evidence>
<keyword evidence="2" id="KW-1185">Reference proteome</keyword>
<proteinExistence type="predicted"/>
<reference evidence="1 2" key="1">
    <citation type="submission" date="2024-01" db="EMBL/GenBank/DDBJ databases">
        <authorList>
            <person name="Allen C."/>
            <person name="Tagirdzhanova G."/>
        </authorList>
    </citation>
    <scope>NUCLEOTIDE SEQUENCE [LARGE SCALE GENOMIC DNA]</scope>
    <source>
        <strain evidence="1 2">CBS 119000</strain>
    </source>
</reference>
<accession>A0ABP0DQY5</accession>
<name>A0ABP0DQY5_9PEZI</name>